<keyword evidence="2" id="KW-0853">WD repeat</keyword>
<dbReference type="GO" id="GO:0017183">
    <property type="term" value="P:protein histidyl modification to diphthamide"/>
    <property type="evidence" value="ECO:0007669"/>
    <property type="project" value="TreeGrafter"/>
</dbReference>
<dbReference type="SMART" id="SM00320">
    <property type="entry name" value="WD40"/>
    <property type="match status" value="2"/>
</dbReference>
<keyword evidence="4" id="KW-0378">Hydrolase</keyword>
<dbReference type="Proteomes" id="UP000887540">
    <property type="component" value="Unplaced"/>
</dbReference>
<organism evidence="8 9">
    <name type="scientific">Acrobeloides nanus</name>
    <dbReference type="NCBI Taxonomy" id="290746"/>
    <lineage>
        <taxon>Eukaryota</taxon>
        <taxon>Metazoa</taxon>
        <taxon>Ecdysozoa</taxon>
        <taxon>Nematoda</taxon>
        <taxon>Chromadorea</taxon>
        <taxon>Rhabditida</taxon>
        <taxon>Tylenchina</taxon>
        <taxon>Cephalobomorpha</taxon>
        <taxon>Cephaloboidea</taxon>
        <taxon>Cephalobidae</taxon>
        <taxon>Acrobeloides</taxon>
    </lineage>
</organism>
<reference evidence="9" key="1">
    <citation type="submission" date="2022-11" db="UniProtKB">
        <authorList>
            <consortium name="WormBaseParasite"/>
        </authorList>
    </citation>
    <scope>IDENTIFICATION</scope>
</reference>
<dbReference type="GO" id="GO:0061685">
    <property type="term" value="F:diphthine methylesterase activity"/>
    <property type="evidence" value="ECO:0007669"/>
    <property type="project" value="UniProtKB-EC"/>
</dbReference>
<comment type="similarity">
    <text evidence="5">Belongs to the DPH7 family.</text>
</comment>
<comment type="catalytic activity">
    <reaction evidence="7">
        <text>diphthine methyl ester-[translation elongation factor 2] + H2O = diphthine-[translation elongation factor 2] + methanol + H(+)</text>
        <dbReference type="Rhea" id="RHEA:42656"/>
        <dbReference type="Rhea" id="RHEA-COMP:10172"/>
        <dbReference type="Rhea" id="RHEA-COMP:10173"/>
        <dbReference type="ChEBI" id="CHEBI:15377"/>
        <dbReference type="ChEBI" id="CHEBI:15378"/>
        <dbReference type="ChEBI" id="CHEBI:17790"/>
        <dbReference type="ChEBI" id="CHEBI:79005"/>
        <dbReference type="ChEBI" id="CHEBI:82696"/>
        <dbReference type="EC" id="3.1.1.97"/>
    </reaction>
</comment>
<keyword evidence="8" id="KW-1185">Reference proteome</keyword>
<evidence type="ECO:0000256" key="2">
    <source>
        <dbReference type="ARBA" id="ARBA00022574"/>
    </source>
</evidence>
<comment type="pathway">
    <text evidence="1">Protein modification; peptidyl-diphthamide biosynthesis.</text>
</comment>
<dbReference type="AlphaFoldDB" id="A0A914DIM5"/>
<evidence type="ECO:0000256" key="6">
    <source>
        <dbReference type="ARBA" id="ARBA00039131"/>
    </source>
</evidence>
<sequence>MCPWALCLEASPSAEGAWLMTSNYLNSVKLPERPAFLRYSPISYEVLVTTYQLSNENDRIGSFYILDSEFNIRKRIPSSGGIFRFNFFPCLLKAYAALTTGKIGILDLSSYQLLESRKVSEGMLLNLEYKNSHLLASNENGKLILVDAETFQEISTWDAHNLPGTSTSTKCEVWSCTWLDDNICASGADDTLLKIWDLRAERKPTSVNKSHGGGVVFLEKRNEYDLISGSYDEHIRLFDYRNSKEPVIVTQTCGGAWSVIEAGEYNIVACMYGGWQVLDKGFNVIHTQDEHGSNLLYGADAKIQNSENLIVSTCTFNDFMVYQHQLIL</sequence>
<accession>A0A914DIM5</accession>
<dbReference type="GO" id="GO:0005737">
    <property type="term" value="C:cytoplasm"/>
    <property type="evidence" value="ECO:0007669"/>
    <property type="project" value="TreeGrafter"/>
</dbReference>
<dbReference type="SUPFAM" id="SSF50978">
    <property type="entry name" value="WD40 repeat-like"/>
    <property type="match status" value="1"/>
</dbReference>
<dbReference type="EC" id="3.1.1.97" evidence="6"/>
<protein>
    <recommendedName>
        <fullName evidence="6">methylated diphthine methylhydrolase</fullName>
        <ecNumber evidence="6">3.1.1.97</ecNumber>
    </recommendedName>
</protein>
<dbReference type="Gene3D" id="2.130.10.10">
    <property type="entry name" value="YVTN repeat-like/Quinoprotein amine dehydrogenase"/>
    <property type="match status" value="1"/>
</dbReference>
<dbReference type="WBParaSite" id="ACRNAN_scaffold2621.g31336.t1">
    <property type="protein sequence ID" value="ACRNAN_scaffold2621.g31336.t1"/>
    <property type="gene ID" value="ACRNAN_scaffold2621.g31336"/>
</dbReference>
<evidence type="ECO:0000256" key="5">
    <source>
        <dbReference type="ARBA" id="ARBA00038092"/>
    </source>
</evidence>
<dbReference type="InterPro" id="IPR036322">
    <property type="entry name" value="WD40_repeat_dom_sf"/>
</dbReference>
<proteinExistence type="inferred from homology"/>
<evidence type="ECO:0000313" key="8">
    <source>
        <dbReference type="Proteomes" id="UP000887540"/>
    </source>
</evidence>
<evidence type="ECO:0000256" key="4">
    <source>
        <dbReference type="ARBA" id="ARBA00022801"/>
    </source>
</evidence>
<dbReference type="PANTHER" id="PTHR46042">
    <property type="entry name" value="DIPHTHINE METHYLTRANSFERASE"/>
    <property type="match status" value="1"/>
</dbReference>
<evidence type="ECO:0000256" key="7">
    <source>
        <dbReference type="ARBA" id="ARBA00047551"/>
    </source>
</evidence>
<dbReference type="InterPro" id="IPR052415">
    <property type="entry name" value="Diphthine_MTase"/>
</dbReference>
<evidence type="ECO:0000256" key="3">
    <source>
        <dbReference type="ARBA" id="ARBA00022737"/>
    </source>
</evidence>
<dbReference type="InterPro" id="IPR015943">
    <property type="entry name" value="WD40/YVTN_repeat-like_dom_sf"/>
</dbReference>
<dbReference type="PANTHER" id="PTHR46042:SF1">
    <property type="entry name" value="DIPHTHINE METHYLTRANSFERASE"/>
    <property type="match status" value="1"/>
</dbReference>
<evidence type="ECO:0000313" key="9">
    <source>
        <dbReference type="WBParaSite" id="ACRNAN_scaffold2621.g31336.t1"/>
    </source>
</evidence>
<name>A0A914DIM5_9BILA</name>
<dbReference type="InterPro" id="IPR001680">
    <property type="entry name" value="WD40_rpt"/>
</dbReference>
<keyword evidence="3" id="KW-0677">Repeat</keyword>
<evidence type="ECO:0000256" key="1">
    <source>
        <dbReference type="ARBA" id="ARBA00005156"/>
    </source>
</evidence>